<keyword evidence="10" id="KW-1185">Reference proteome</keyword>
<dbReference type="InterPro" id="IPR036259">
    <property type="entry name" value="MFS_trans_sf"/>
</dbReference>
<comment type="similarity">
    <text evidence="2">Belongs to the major facilitator superfamily.</text>
</comment>
<dbReference type="PANTHER" id="PTHR23514">
    <property type="entry name" value="BYPASS OF STOP CODON PROTEIN 6"/>
    <property type="match status" value="1"/>
</dbReference>
<evidence type="ECO:0000256" key="7">
    <source>
        <dbReference type="SAM" id="Phobius"/>
    </source>
</evidence>
<dbReference type="InterPro" id="IPR011701">
    <property type="entry name" value="MFS"/>
</dbReference>
<accession>A0A0S7BTA3</accession>
<dbReference type="PANTHER" id="PTHR23514:SF3">
    <property type="entry name" value="BYPASS OF STOP CODON PROTEIN 6"/>
    <property type="match status" value="1"/>
</dbReference>
<evidence type="ECO:0000259" key="8">
    <source>
        <dbReference type="PROSITE" id="PS50850"/>
    </source>
</evidence>
<keyword evidence="4 7" id="KW-0812">Transmembrane</keyword>
<feature type="transmembrane region" description="Helical" evidence="7">
    <location>
        <begin position="125"/>
        <end position="144"/>
    </location>
</feature>
<dbReference type="GO" id="GO:0005886">
    <property type="term" value="C:plasma membrane"/>
    <property type="evidence" value="ECO:0007669"/>
    <property type="project" value="UniProtKB-SubCell"/>
</dbReference>
<evidence type="ECO:0000313" key="10">
    <source>
        <dbReference type="Proteomes" id="UP000053370"/>
    </source>
</evidence>
<evidence type="ECO:0000256" key="4">
    <source>
        <dbReference type="ARBA" id="ARBA00022692"/>
    </source>
</evidence>
<feature type="transmembrane region" description="Helical" evidence="7">
    <location>
        <begin position="212"/>
        <end position="229"/>
    </location>
</feature>
<dbReference type="PROSITE" id="PS50850">
    <property type="entry name" value="MFS"/>
    <property type="match status" value="1"/>
</dbReference>
<keyword evidence="3" id="KW-0813">Transport</keyword>
<evidence type="ECO:0000313" key="9">
    <source>
        <dbReference type="EMBL" id="GAP41691.1"/>
    </source>
</evidence>
<feature type="transmembrane region" description="Helical" evidence="7">
    <location>
        <begin position="348"/>
        <end position="365"/>
    </location>
</feature>
<feature type="transmembrane region" description="Helical" evidence="7">
    <location>
        <begin position="249"/>
        <end position="272"/>
    </location>
</feature>
<feature type="transmembrane region" description="Helical" evidence="7">
    <location>
        <begin position="94"/>
        <end position="113"/>
    </location>
</feature>
<protein>
    <submittedName>
        <fullName evidence="9">Fucose permease</fullName>
    </submittedName>
</protein>
<dbReference type="OrthoDB" id="9795150at2"/>
<dbReference type="Pfam" id="PF07690">
    <property type="entry name" value="MFS_1"/>
    <property type="match status" value="1"/>
</dbReference>
<dbReference type="Proteomes" id="UP000053370">
    <property type="component" value="Unassembled WGS sequence"/>
</dbReference>
<dbReference type="GO" id="GO:0022857">
    <property type="term" value="F:transmembrane transporter activity"/>
    <property type="evidence" value="ECO:0007669"/>
    <property type="project" value="InterPro"/>
</dbReference>
<dbReference type="RefSeq" id="WP_062283430.1">
    <property type="nucleotide sequence ID" value="NZ_DF968181.1"/>
</dbReference>
<feature type="transmembrane region" description="Helical" evidence="7">
    <location>
        <begin position="70"/>
        <end position="88"/>
    </location>
</feature>
<gene>
    <name evidence="9" type="ORF">ATC1_131687</name>
</gene>
<comment type="subcellular location">
    <subcellularLocation>
        <location evidence="1">Cell membrane</location>
        <topology evidence="1">Multi-pass membrane protein</topology>
    </subcellularLocation>
</comment>
<evidence type="ECO:0000256" key="3">
    <source>
        <dbReference type="ARBA" id="ARBA00022448"/>
    </source>
</evidence>
<keyword evidence="5 7" id="KW-1133">Transmembrane helix</keyword>
<evidence type="ECO:0000256" key="2">
    <source>
        <dbReference type="ARBA" id="ARBA00008335"/>
    </source>
</evidence>
<sequence length="408" mass="45082">MTTFFILIIYAAFISLGLPDSLLGTAWPLMQADFQVSTDSAGIISMIIAGGTIISSFFSSKIIRRIGTGNVTFISILMTAISLMGFHFAPSFFWLPIFAIPLGLGAGSIDAGLNEFVAEHYESRHMSWLHCFWGVGAMAGPILLSQLLAGGQNWRSVYQIVSIIQLTLAVVIFLTLPMWKKVARRDAMQKEAFPLESIEKTNPKKRSGLKEVFRLKGVVAVLLSVLFYCGTEQTMMLWGATYLIRIHEIQVSTAAAWISLFLGGITVGRFLSGFVTLRIDNIRIIRIGQITILIGLLVIILPLPEFFLPAGILLAGLGCAPIYPCILHETPVRFGKNQSQEIMGIQMAAAYTGSTFFPPIIGFIGARTSMVILPFFLFLFTSIMLLTSERVNHLTRETEIRNMDKLLE</sequence>
<dbReference type="InterPro" id="IPR020846">
    <property type="entry name" value="MFS_dom"/>
</dbReference>
<proteinExistence type="inferred from homology"/>
<feature type="domain" description="Major facilitator superfamily (MFS) profile" evidence="8">
    <location>
        <begin position="5"/>
        <end position="399"/>
    </location>
</feature>
<evidence type="ECO:0000256" key="1">
    <source>
        <dbReference type="ARBA" id="ARBA00004651"/>
    </source>
</evidence>
<feature type="transmembrane region" description="Helical" evidence="7">
    <location>
        <begin position="156"/>
        <end position="179"/>
    </location>
</feature>
<dbReference type="Gene3D" id="1.20.1250.20">
    <property type="entry name" value="MFS general substrate transporter like domains"/>
    <property type="match status" value="1"/>
</dbReference>
<evidence type="ECO:0000256" key="5">
    <source>
        <dbReference type="ARBA" id="ARBA00022989"/>
    </source>
</evidence>
<organism evidence="9">
    <name type="scientific">Flexilinea flocculi</name>
    <dbReference type="NCBI Taxonomy" id="1678840"/>
    <lineage>
        <taxon>Bacteria</taxon>
        <taxon>Bacillati</taxon>
        <taxon>Chloroflexota</taxon>
        <taxon>Anaerolineae</taxon>
        <taxon>Anaerolineales</taxon>
        <taxon>Anaerolineaceae</taxon>
        <taxon>Flexilinea</taxon>
    </lineage>
</organism>
<dbReference type="PATRIC" id="fig|1678840.3.peg.3203"/>
<dbReference type="EMBL" id="DF968181">
    <property type="protein sequence ID" value="GAP41691.1"/>
    <property type="molecule type" value="Genomic_DNA"/>
</dbReference>
<reference evidence="9" key="1">
    <citation type="journal article" date="2015" name="Genome Announc.">
        <title>Draft Genome Sequence of Anaerolineae Strain TC1, a Novel Isolate from a Methanogenic Wastewater Treatment System.</title>
        <authorList>
            <person name="Matsuura N."/>
            <person name="Tourlousse D.M."/>
            <person name="Sun L."/>
            <person name="Toyonaga M."/>
            <person name="Kuroda K."/>
            <person name="Ohashi A."/>
            <person name="Cruz R."/>
            <person name="Yamaguchi T."/>
            <person name="Sekiguchi Y."/>
        </authorList>
    </citation>
    <scope>NUCLEOTIDE SEQUENCE [LARGE SCALE GENOMIC DNA]</scope>
    <source>
        <strain evidence="9">TC1</strain>
    </source>
</reference>
<name>A0A0S7BTA3_9CHLR</name>
<dbReference type="AlphaFoldDB" id="A0A0S7BTA3"/>
<dbReference type="STRING" id="1678840.ATC1_131687"/>
<keyword evidence="6 7" id="KW-0472">Membrane</keyword>
<dbReference type="SUPFAM" id="SSF103473">
    <property type="entry name" value="MFS general substrate transporter"/>
    <property type="match status" value="1"/>
</dbReference>
<evidence type="ECO:0000256" key="6">
    <source>
        <dbReference type="ARBA" id="ARBA00023136"/>
    </source>
</evidence>
<feature type="transmembrane region" description="Helical" evidence="7">
    <location>
        <begin position="371"/>
        <end position="388"/>
    </location>
</feature>
<dbReference type="InterPro" id="IPR051788">
    <property type="entry name" value="MFS_Transporter"/>
</dbReference>
<feature type="transmembrane region" description="Helical" evidence="7">
    <location>
        <begin position="40"/>
        <end position="58"/>
    </location>
</feature>